<feature type="domain" description="HTH tetR-type" evidence="6">
    <location>
        <begin position="28"/>
        <end position="89"/>
    </location>
</feature>
<reference evidence="8" key="1">
    <citation type="submission" date="2016-10" db="EMBL/GenBank/DDBJ databases">
        <authorList>
            <person name="Varghese N."/>
            <person name="Submissions S."/>
        </authorList>
    </citation>
    <scope>NUCLEOTIDE SEQUENCE [LARGE SCALE GENOMIC DNA]</scope>
    <source>
        <strain evidence="8">CGMCC 4.3516</strain>
    </source>
</reference>
<feature type="region of interest" description="Disordered" evidence="5">
    <location>
        <begin position="1"/>
        <end position="29"/>
    </location>
</feature>
<sequence length="216" mass="24040">MPPELSAVTTGPDESAGAAPAKGRPRSEAVSQSILEAALDLIAEHGTITDVSVEAIAERSGVSKATIYRRWPSKEELIVTAVERLKAPIPTTMPRTSLRDDLTHIANNMRKTFGARDRKVFKCMMTAVKEPEYKEHHDRMVEHRRLFVRETFAHWAERGELADDVDLDLAVAMFISPLLTIFVYGHYSELNRPDTVEQFVGTLLRGIGGPLCESRA</sequence>
<dbReference type="Proteomes" id="UP000198949">
    <property type="component" value="Unassembled WGS sequence"/>
</dbReference>
<dbReference type="AlphaFoldDB" id="A0A1G6UVQ3"/>
<dbReference type="SUPFAM" id="SSF48498">
    <property type="entry name" value="Tetracyclin repressor-like, C-terminal domain"/>
    <property type="match status" value="1"/>
</dbReference>
<dbReference type="InterPro" id="IPR050109">
    <property type="entry name" value="HTH-type_TetR-like_transc_reg"/>
</dbReference>
<evidence type="ECO:0000256" key="3">
    <source>
        <dbReference type="ARBA" id="ARBA00023163"/>
    </source>
</evidence>
<dbReference type="EMBL" id="FNAD01000004">
    <property type="protein sequence ID" value="SDD45422.1"/>
    <property type="molecule type" value="Genomic_DNA"/>
</dbReference>
<keyword evidence="8" id="KW-1185">Reference proteome</keyword>
<proteinExistence type="predicted"/>
<dbReference type="SUPFAM" id="SSF46689">
    <property type="entry name" value="Homeodomain-like"/>
    <property type="match status" value="1"/>
</dbReference>
<keyword evidence="2 4" id="KW-0238">DNA-binding</keyword>
<evidence type="ECO:0000256" key="2">
    <source>
        <dbReference type="ARBA" id="ARBA00023125"/>
    </source>
</evidence>
<dbReference type="GO" id="GO:0000976">
    <property type="term" value="F:transcription cis-regulatory region binding"/>
    <property type="evidence" value="ECO:0007669"/>
    <property type="project" value="TreeGrafter"/>
</dbReference>
<keyword evidence="1" id="KW-0805">Transcription regulation</keyword>
<dbReference type="Pfam" id="PF16859">
    <property type="entry name" value="TetR_C_11"/>
    <property type="match status" value="1"/>
</dbReference>
<evidence type="ECO:0000256" key="1">
    <source>
        <dbReference type="ARBA" id="ARBA00023015"/>
    </source>
</evidence>
<dbReference type="PROSITE" id="PS50977">
    <property type="entry name" value="HTH_TETR_2"/>
    <property type="match status" value="1"/>
</dbReference>
<gene>
    <name evidence="7" type="ORF">SAMN05216270_10480</name>
</gene>
<name>A0A1G6UVQ3_9ACTN</name>
<evidence type="ECO:0000256" key="4">
    <source>
        <dbReference type="PROSITE-ProRule" id="PRU00335"/>
    </source>
</evidence>
<dbReference type="Gene3D" id="1.10.357.10">
    <property type="entry name" value="Tetracycline Repressor, domain 2"/>
    <property type="match status" value="1"/>
</dbReference>
<dbReference type="RefSeq" id="WP_091031875.1">
    <property type="nucleotide sequence ID" value="NZ_FNAD01000004.1"/>
</dbReference>
<dbReference type="PANTHER" id="PTHR30055:SF148">
    <property type="entry name" value="TETR-FAMILY TRANSCRIPTIONAL REGULATOR"/>
    <property type="match status" value="1"/>
</dbReference>
<dbReference type="InterPro" id="IPR001647">
    <property type="entry name" value="HTH_TetR"/>
</dbReference>
<dbReference type="InterPro" id="IPR036271">
    <property type="entry name" value="Tet_transcr_reg_TetR-rel_C_sf"/>
</dbReference>
<dbReference type="InterPro" id="IPR009057">
    <property type="entry name" value="Homeodomain-like_sf"/>
</dbReference>
<accession>A0A1G6UVQ3</accession>
<dbReference type="Gene3D" id="1.10.10.60">
    <property type="entry name" value="Homeodomain-like"/>
    <property type="match status" value="1"/>
</dbReference>
<evidence type="ECO:0000313" key="7">
    <source>
        <dbReference type="EMBL" id="SDD45422.1"/>
    </source>
</evidence>
<organism evidence="7 8">
    <name type="scientific">Glycomyces harbinensis</name>
    <dbReference type="NCBI Taxonomy" id="58114"/>
    <lineage>
        <taxon>Bacteria</taxon>
        <taxon>Bacillati</taxon>
        <taxon>Actinomycetota</taxon>
        <taxon>Actinomycetes</taxon>
        <taxon>Glycomycetales</taxon>
        <taxon>Glycomycetaceae</taxon>
        <taxon>Glycomyces</taxon>
    </lineage>
</organism>
<dbReference type="InterPro" id="IPR011075">
    <property type="entry name" value="TetR_C"/>
</dbReference>
<evidence type="ECO:0000256" key="5">
    <source>
        <dbReference type="SAM" id="MobiDB-lite"/>
    </source>
</evidence>
<dbReference type="GO" id="GO:0003700">
    <property type="term" value="F:DNA-binding transcription factor activity"/>
    <property type="evidence" value="ECO:0007669"/>
    <property type="project" value="TreeGrafter"/>
</dbReference>
<dbReference type="Pfam" id="PF00440">
    <property type="entry name" value="TetR_N"/>
    <property type="match status" value="1"/>
</dbReference>
<keyword evidence="3" id="KW-0804">Transcription</keyword>
<evidence type="ECO:0000259" key="6">
    <source>
        <dbReference type="PROSITE" id="PS50977"/>
    </source>
</evidence>
<dbReference type="STRING" id="58114.SAMN05216270_10480"/>
<evidence type="ECO:0000313" key="8">
    <source>
        <dbReference type="Proteomes" id="UP000198949"/>
    </source>
</evidence>
<feature type="DNA-binding region" description="H-T-H motif" evidence="4">
    <location>
        <begin position="52"/>
        <end position="71"/>
    </location>
</feature>
<dbReference type="PANTHER" id="PTHR30055">
    <property type="entry name" value="HTH-TYPE TRANSCRIPTIONAL REGULATOR RUTR"/>
    <property type="match status" value="1"/>
</dbReference>
<dbReference type="OrthoDB" id="9796019at2"/>
<protein>
    <submittedName>
        <fullName evidence="7">Transcriptional regulator, TetR family</fullName>
    </submittedName>
</protein>